<sequence length="249" mass="27805">MPVEDPKHLVKVQVTYARLYGALMIAILINTFMYGITLMMVVQYFKRQAKRDTIALKLTIFLLIILATLETIFTSHRLYDTFIINMGTLDPNGRVLFSVPGANACIYLTAFVAQLFFASRIWSVSNILGSRLRFMTVPVILLALLQIIYAINRGIATSICALLGVFLCEFVSGTYYFMIPQLANTHLYVISAVSILTSREGLREEINQSFHLSDLYTTNSDVTNGRDTGRSDFTSDKNLPPVTGGSFNG</sequence>
<dbReference type="AlphaFoldDB" id="A0A0C9UPP9"/>
<evidence type="ECO:0000256" key="1">
    <source>
        <dbReference type="SAM" id="MobiDB-lite"/>
    </source>
</evidence>
<keyword evidence="2" id="KW-0812">Transmembrane</keyword>
<evidence type="ECO:0000313" key="3">
    <source>
        <dbReference type="EMBL" id="KIJ30917.1"/>
    </source>
</evidence>
<evidence type="ECO:0008006" key="5">
    <source>
        <dbReference type="Google" id="ProtNLM"/>
    </source>
</evidence>
<feature type="transmembrane region" description="Helical" evidence="2">
    <location>
        <begin position="95"/>
        <end position="118"/>
    </location>
</feature>
<dbReference type="Proteomes" id="UP000054279">
    <property type="component" value="Unassembled WGS sequence"/>
</dbReference>
<gene>
    <name evidence="3" type="ORF">M422DRAFT_267529</name>
</gene>
<feature type="transmembrane region" description="Helical" evidence="2">
    <location>
        <begin position="130"/>
        <end position="149"/>
    </location>
</feature>
<evidence type="ECO:0000256" key="2">
    <source>
        <dbReference type="SAM" id="Phobius"/>
    </source>
</evidence>
<keyword evidence="2" id="KW-1133">Transmembrane helix</keyword>
<feature type="transmembrane region" description="Helical" evidence="2">
    <location>
        <begin position="20"/>
        <end position="42"/>
    </location>
</feature>
<proteinExistence type="predicted"/>
<name>A0A0C9UPP9_SPHS4</name>
<dbReference type="OrthoDB" id="3053610at2759"/>
<feature type="transmembrane region" description="Helical" evidence="2">
    <location>
        <begin position="54"/>
        <end position="75"/>
    </location>
</feature>
<feature type="transmembrane region" description="Helical" evidence="2">
    <location>
        <begin position="155"/>
        <end position="178"/>
    </location>
</feature>
<dbReference type="PANTHER" id="PTHR40465:SF1">
    <property type="entry name" value="DUF6534 DOMAIN-CONTAINING PROTEIN"/>
    <property type="match status" value="1"/>
</dbReference>
<dbReference type="PANTHER" id="PTHR40465">
    <property type="entry name" value="CHROMOSOME 1, WHOLE GENOME SHOTGUN SEQUENCE"/>
    <property type="match status" value="1"/>
</dbReference>
<organism evidence="3 4">
    <name type="scientific">Sphaerobolus stellatus (strain SS14)</name>
    <dbReference type="NCBI Taxonomy" id="990650"/>
    <lineage>
        <taxon>Eukaryota</taxon>
        <taxon>Fungi</taxon>
        <taxon>Dikarya</taxon>
        <taxon>Basidiomycota</taxon>
        <taxon>Agaricomycotina</taxon>
        <taxon>Agaricomycetes</taxon>
        <taxon>Phallomycetidae</taxon>
        <taxon>Geastrales</taxon>
        <taxon>Sphaerobolaceae</taxon>
        <taxon>Sphaerobolus</taxon>
    </lineage>
</organism>
<reference evidence="3 4" key="1">
    <citation type="submission" date="2014-06" db="EMBL/GenBank/DDBJ databases">
        <title>Evolutionary Origins and Diversification of the Mycorrhizal Mutualists.</title>
        <authorList>
            <consortium name="DOE Joint Genome Institute"/>
            <consortium name="Mycorrhizal Genomics Consortium"/>
            <person name="Kohler A."/>
            <person name="Kuo A."/>
            <person name="Nagy L.G."/>
            <person name="Floudas D."/>
            <person name="Copeland A."/>
            <person name="Barry K.W."/>
            <person name="Cichocki N."/>
            <person name="Veneault-Fourrey C."/>
            <person name="LaButti K."/>
            <person name="Lindquist E.A."/>
            <person name="Lipzen A."/>
            <person name="Lundell T."/>
            <person name="Morin E."/>
            <person name="Murat C."/>
            <person name="Riley R."/>
            <person name="Ohm R."/>
            <person name="Sun H."/>
            <person name="Tunlid A."/>
            <person name="Henrissat B."/>
            <person name="Grigoriev I.V."/>
            <person name="Hibbett D.S."/>
            <person name="Martin F."/>
        </authorList>
    </citation>
    <scope>NUCLEOTIDE SEQUENCE [LARGE SCALE GENOMIC DNA]</scope>
    <source>
        <strain evidence="3 4">SS14</strain>
    </source>
</reference>
<accession>A0A0C9UPP9</accession>
<keyword evidence="4" id="KW-1185">Reference proteome</keyword>
<feature type="region of interest" description="Disordered" evidence="1">
    <location>
        <begin position="223"/>
        <end position="249"/>
    </location>
</feature>
<evidence type="ECO:0000313" key="4">
    <source>
        <dbReference type="Proteomes" id="UP000054279"/>
    </source>
</evidence>
<dbReference type="HOGENOM" id="CLU_046025_10_1_1"/>
<keyword evidence="2" id="KW-0472">Membrane</keyword>
<dbReference type="EMBL" id="KN837252">
    <property type="protein sequence ID" value="KIJ30917.1"/>
    <property type="molecule type" value="Genomic_DNA"/>
</dbReference>
<protein>
    <recommendedName>
        <fullName evidence="5">Chitin synthase export chaperone</fullName>
    </recommendedName>
</protein>